<dbReference type="RefSeq" id="XP_018332414.1">
    <property type="nucleotide sequence ID" value="XM_018476912.1"/>
</dbReference>
<comment type="subcellular location">
    <subcellularLocation>
        <location evidence="1">Nucleus</location>
    </subcellularLocation>
</comment>
<dbReference type="PANTHER" id="PTHR46457:SF1">
    <property type="entry name" value="DNA REPAIR PROTEIN RAD51 HOMOLOG 4"/>
    <property type="match status" value="1"/>
</dbReference>
<dbReference type="PANTHER" id="PTHR46457">
    <property type="entry name" value="DNA REPAIR PROTEIN RAD51 HOMOLOG 4"/>
    <property type="match status" value="1"/>
</dbReference>
<dbReference type="Proteomes" id="UP000192223">
    <property type="component" value="Unplaced"/>
</dbReference>
<dbReference type="Pfam" id="PF21794">
    <property type="entry name" value="RAD51D_N"/>
    <property type="match status" value="1"/>
</dbReference>
<dbReference type="AlphaFoldDB" id="A0A1W4X8Q9"/>
<dbReference type="SUPFAM" id="SSF52540">
    <property type="entry name" value="P-loop containing nucleoside triphosphate hydrolases"/>
    <property type="match status" value="1"/>
</dbReference>
<protein>
    <submittedName>
        <fullName evidence="5">DNA repair protein RAD51 homolog 4-like isoform X2</fullName>
    </submittedName>
</protein>
<sequence length="153" mass="17338">MLRLCEDIHELFSKEVSESLFSVNIVTINDFLKVDIKKITASSGLSYKDVICLKKQIANKYAAVTRNGLKYYKEILTKSAIISSDGGFLTGQLYEICGLPASGKTQLCLTIAKHTATSFKKVYYLDSKMDFTGRRLKEMLENTRDIKQVKLFF</sequence>
<dbReference type="GO" id="GO:0003697">
    <property type="term" value="F:single-stranded DNA binding"/>
    <property type="evidence" value="ECO:0007669"/>
    <property type="project" value="TreeGrafter"/>
</dbReference>
<evidence type="ECO:0000256" key="2">
    <source>
        <dbReference type="ARBA" id="ARBA00023242"/>
    </source>
</evidence>
<dbReference type="InterPro" id="IPR051988">
    <property type="entry name" value="HRR_RAD51_Paralog"/>
</dbReference>
<keyword evidence="4" id="KW-1185">Reference proteome</keyword>
<dbReference type="GO" id="GO:0008094">
    <property type="term" value="F:ATP-dependent activity, acting on DNA"/>
    <property type="evidence" value="ECO:0007669"/>
    <property type="project" value="TreeGrafter"/>
</dbReference>
<reference evidence="5" key="1">
    <citation type="submission" date="2025-08" db="UniProtKB">
        <authorList>
            <consortium name="RefSeq"/>
        </authorList>
    </citation>
    <scope>IDENTIFICATION</scope>
    <source>
        <tissue evidence="5">Entire body</tissue>
    </source>
</reference>
<dbReference type="GO" id="GO:0042148">
    <property type="term" value="P:DNA strand invasion"/>
    <property type="evidence" value="ECO:0007669"/>
    <property type="project" value="TreeGrafter"/>
</dbReference>
<dbReference type="OrthoDB" id="336321at2759"/>
<dbReference type="GO" id="GO:0005657">
    <property type="term" value="C:replication fork"/>
    <property type="evidence" value="ECO:0007669"/>
    <property type="project" value="TreeGrafter"/>
</dbReference>
<evidence type="ECO:0000256" key="1">
    <source>
        <dbReference type="ARBA" id="ARBA00004123"/>
    </source>
</evidence>
<dbReference type="GO" id="GO:0000723">
    <property type="term" value="P:telomere maintenance"/>
    <property type="evidence" value="ECO:0007669"/>
    <property type="project" value="TreeGrafter"/>
</dbReference>
<dbReference type="GO" id="GO:0005815">
    <property type="term" value="C:microtubule organizing center"/>
    <property type="evidence" value="ECO:0007669"/>
    <property type="project" value="TreeGrafter"/>
</dbReference>
<organism evidence="4 5">
    <name type="scientific">Agrilus planipennis</name>
    <name type="common">Emerald ash borer</name>
    <name type="synonym">Agrilus marcopoli</name>
    <dbReference type="NCBI Taxonomy" id="224129"/>
    <lineage>
        <taxon>Eukaryota</taxon>
        <taxon>Metazoa</taxon>
        <taxon>Ecdysozoa</taxon>
        <taxon>Arthropoda</taxon>
        <taxon>Hexapoda</taxon>
        <taxon>Insecta</taxon>
        <taxon>Pterygota</taxon>
        <taxon>Neoptera</taxon>
        <taxon>Endopterygota</taxon>
        <taxon>Coleoptera</taxon>
        <taxon>Polyphaga</taxon>
        <taxon>Elateriformia</taxon>
        <taxon>Buprestoidea</taxon>
        <taxon>Buprestidae</taxon>
        <taxon>Agrilinae</taxon>
        <taxon>Agrilus</taxon>
    </lineage>
</organism>
<evidence type="ECO:0000259" key="3">
    <source>
        <dbReference type="Pfam" id="PF21794"/>
    </source>
</evidence>
<dbReference type="GO" id="GO:0007131">
    <property type="term" value="P:reciprocal meiotic recombination"/>
    <property type="evidence" value="ECO:0007669"/>
    <property type="project" value="TreeGrafter"/>
</dbReference>
<feature type="domain" description="RAD51D N-terminal" evidence="3">
    <location>
        <begin position="1"/>
        <end position="55"/>
    </location>
</feature>
<dbReference type="GO" id="GO:0000724">
    <property type="term" value="P:double-strand break repair via homologous recombination"/>
    <property type="evidence" value="ECO:0007669"/>
    <property type="project" value="TreeGrafter"/>
</dbReference>
<dbReference type="GO" id="GO:0033063">
    <property type="term" value="C:Rad51B-Rad51C-Rad51D-XRCC2 complex"/>
    <property type="evidence" value="ECO:0007669"/>
    <property type="project" value="TreeGrafter"/>
</dbReference>
<evidence type="ECO:0000313" key="5">
    <source>
        <dbReference type="RefSeq" id="XP_018332414.1"/>
    </source>
</evidence>
<gene>
    <name evidence="5" type="primary">LOC108741937</name>
</gene>
<name>A0A1W4X8Q9_AGRPL</name>
<dbReference type="Gene3D" id="3.40.50.300">
    <property type="entry name" value="P-loop containing nucleotide triphosphate hydrolases"/>
    <property type="match status" value="1"/>
</dbReference>
<dbReference type="GeneID" id="108741937"/>
<keyword evidence="2" id="KW-0539">Nucleus</keyword>
<evidence type="ECO:0000313" key="4">
    <source>
        <dbReference type="Proteomes" id="UP000192223"/>
    </source>
</evidence>
<dbReference type="GO" id="GO:0000400">
    <property type="term" value="F:four-way junction DNA binding"/>
    <property type="evidence" value="ECO:0007669"/>
    <property type="project" value="TreeGrafter"/>
</dbReference>
<accession>A0A1W4X8Q9</accession>
<dbReference type="InterPro" id="IPR027417">
    <property type="entry name" value="P-loop_NTPase"/>
</dbReference>
<dbReference type="InterPro" id="IPR048943">
    <property type="entry name" value="RAD51D_N"/>
</dbReference>
<proteinExistence type="predicted"/>